<feature type="coiled-coil region" evidence="1">
    <location>
        <begin position="51"/>
        <end position="78"/>
    </location>
</feature>
<gene>
    <name evidence="3" type="ORF">ACFQDM_07080</name>
</gene>
<protein>
    <submittedName>
        <fullName evidence="3">Uncharacterized protein</fullName>
    </submittedName>
</protein>
<feature type="region of interest" description="Disordered" evidence="2">
    <location>
        <begin position="1"/>
        <end position="35"/>
    </location>
</feature>
<sequence length="122" mass="13568">MNKNAENIGPVPNGKPPASSYTTPPPKGGSSVKPKQQVIKVLFDQGAETMSNRDQDEIEALKRRIAKLEARVMQMEADQKKPFPSETFDDGRTDVHSGIRALITGRRKNPLDDNHKYENPAK</sequence>
<reference evidence="4" key="1">
    <citation type="journal article" date="2019" name="Int. J. Syst. Evol. Microbiol.">
        <title>The Global Catalogue of Microorganisms (GCM) 10K type strain sequencing project: providing services to taxonomists for standard genome sequencing and annotation.</title>
        <authorList>
            <consortium name="The Broad Institute Genomics Platform"/>
            <consortium name="The Broad Institute Genome Sequencing Center for Infectious Disease"/>
            <person name="Wu L."/>
            <person name="Ma J."/>
        </authorList>
    </citation>
    <scope>NUCLEOTIDE SEQUENCE [LARGE SCALE GENOMIC DNA]</scope>
    <source>
        <strain evidence="4">CGMCC-1.15741</strain>
    </source>
</reference>
<accession>A0ABW1S8I7</accession>
<evidence type="ECO:0000313" key="4">
    <source>
        <dbReference type="Proteomes" id="UP001596303"/>
    </source>
</evidence>
<keyword evidence="1" id="KW-0175">Coiled coil</keyword>
<name>A0ABW1S8I7_9PROT</name>
<evidence type="ECO:0000256" key="2">
    <source>
        <dbReference type="SAM" id="MobiDB-lite"/>
    </source>
</evidence>
<dbReference type="EMBL" id="JBHSSW010000008">
    <property type="protein sequence ID" value="MFC6197834.1"/>
    <property type="molecule type" value="Genomic_DNA"/>
</dbReference>
<feature type="compositionally biased region" description="Basic and acidic residues" evidence="2">
    <location>
        <begin position="109"/>
        <end position="122"/>
    </location>
</feature>
<comment type="caution">
    <text evidence="3">The sequence shown here is derived from an EMBL/GenBank/DDBJ whole genome shotgun (WGS) entry which is preliminary data.</text>
</comment>
<dbReference type="RefSeq" id="WP_377377300.1">
    <property type="nucleotide sequence ID" value="NZ_JBHSSW010000008.1"/>
</dbReference>
<keyword evidence="4" id="KW-1185">Reference proteome</keyword>
<evidence type="ECO:0000256" key="1">
    <source>
        <dbReference type="SAM" id="Coils"/>
    </source>
</evidence>
<proteinExistence type="predicted"/>
<feature type="region of interest" description="Disordered" evidence="2">
    <location>
        <begin position="102"/>
        <end position="122"/>
    </location>
</feature>
<organism evidence="3 4">
    <name type="scientific">Ponticaulis profundi</name>
    <dbReference type="NCBI Taxonomy" id="2665222"/>
    <lineage>
        <taxon>Bacteria</taxon>
        <taxon>Pseudomonadati</taxon>
        <taxon>Pseudomonadota</taxon>
        <taxon>Alphaproteobacteria</taxon>
        <taxon>Hyphomonadales</taxon>
        <taxon>Hyphomonadaceae</taxon>
        <taxon>Ponticaulis</taxon>
    </lineage>
</organism>
<dbReference type="Proteomes" id="UP001596303">
    <property type="component" value="Unassembled WGS sequence"/>
</dbReference>
<evidence type="ECO:0000313" key="3">
    <source>
        <dbReference type="EMBL" id="MFC6197834.1"/>
    </source>
</evidence>